<evidence type="ECO:0000313" key="3">
    <source>
        <dbReference type="EMBL" id="KAG7553941.1"/>
    </source>
</evidence>
<feature type="non-terminal residue" evidence="2">
    <location>
        <position position="1"/>
    </location>
</feature>
<keyword evidence="1" id="KW-1133">Transmembrane helix</keyword>
<dbReference type="EMBL" id="JAEFBJ010000011">
    <property type="protein sequence ID" value="KAG7553941.1"/>
    <property type="molecule type" value="Genomic_DNA"/>
</dbReference>
<dbReference type="Proteomes" id="UP000694251">
    <property type="component" value="Chromosome 11"/>
</dbReference>
<reference evidence="2 4" key="1">
    <citation type="submission" date="2020-12" db="EMBL/GenBank/DDBJ databases">
        <title>Concerted genomic and epigenomic changes stabilize Arabidopsis allopolyploids.</title>
        <authorList>
            <person name="Chen Z."/>
        </authorList>
    </citation>
    <scope>NUCLEOTIDE SEQUENCE [LARGE SCALE GENOMIC DNA]</scope>
    <source>
        <strain evidence="2">As9502</strain>
        <tissue evidence="2">Leaf</tissue>
    </source>
</reference>
<organism evidence="2 4">
    <name type="scientific">Arabidopsis suecica</name>
    <name type="common">Swedish thale-cress</name>
    <name type="synonym">Cardaminopsis suecica</name>
    <dbReference type="NCBI Taxonomy" id="45249"/>
    <lineage>
        <taxon>Eukaryota</taxon>
        <taxon>Viridiplantae</taxon>
        <taxon>Streptophyta</taxon>
        <taxon>Embryophyta</taxon>
        <taxon>Tracheophyta</taxon>
        <taxon>Spermatophyta</taxon>
        <taxon>Magnoliopsida</taxon>
        <taxon>eudicotyledons</taxon>
        <taxon>Gunneridae</taxon>
        <taxon>Pentapetalae</taxon>
        <taxon>rosids</taxon>
        <taxon>malvids</taxon>
        <taxon>Brassicales</taxon>
        <taxon>Brassicaceae</taxon>
        <taxon>Camelineae</taxon>
        <taxon>Arabidopsis</taxon>
    </lineage>
</organism>
<dbReference type="PANTHER" id="PTHR36485:SF1">
    <property type="entry name" value="TRANSMEMBRANE PROTEIN"/>
    <property type="match status" value="1"/>
</dbReference>
<dbReference type="Pfam" id="PF15159">
    <property type="entry name" value="PIG-Y"/>
    <property type="match status" value="1"/>
</dbReference>
<feature type="transmembrane region" description="Helical" evidence="1">
    <location>
        <begin position="12"/>
        <end position="35"/>
    </location>
</feature>
<sequence>AGLFCRSGSPPVWSLLLLPLCFVWFAIFGVCSISGKSLNRSIVSKLFPLSDNPIIQAIQNDRYYCFLAPLTLPALLVAVYFHWLSMKLFKHA</sequence>
<evidence type="ECO:0000256" key="1">
    <source>
        <dbReference type="SAM" id="Phobius"/>
    </source>
</evidence>
<name>A0A8T1Z4Y1_ARASU</name>
<keyword evidence="1" id="KW-0812">Transmembrane</keyword>
<dbReference type="EMBL" id="JAEFBJ010000011">
    <property type="protein sequence ID" value="KAG7553939.1"/>
    <property type="molecule type" value="Genomic_DNA"/>
</dbReference>
<dbReference type="PANTHER" id="PTHR36485">
    <property type="entry name" value="OS01G0939000 PROTEIN"/>
    <property type="match status" value="1"/>
</dbReference>
<comment type="caution">
    <text evidence="2">The sequence shown here is derived from an EMBL/GenBank/DDBJ whole genome shotgun (WGS) entry which is preliminary data.</text>
</comment>
<protein>
    <submittedName>
        <fullName evidence="2">Uncharacterized protein</fullName>
    </submittedName>
</protein>
<accession>A0A8T1Z4Y1</accession>
<evidence type="ECO:0000313" key="4">
    <source>
        <dbReference type="Proteomes" id="UP000694251"/>
    </source>
</evidence>
<proteinExistence type="predicted"/>
<dbReference type="OrthoDB" id="2157498at2759"/>
<dbReference type="InterPro" id="IPR029164">
    <property type="entry name" value="PIG-Y"/>
</dbReference>
<dbReference type="AlphaFoldDB" id="A0A8T1Z4Y1"/>
<keyword evidence="4" id="KW-1185">Reference proteome</keyword>
<feature type="transmembrane region" description="Helical" evidence="1">
    <location>
        <begin position="63"/>
        <end position="83"/>
    </location>
</feature>
<keyword evidence="1" id="KW-0472">Membrane</keyword>
<evidence type="ECO:0000313" key="2">
    <source>
        <dbReference type="EMBL" id="KAG7553939.1"/>
    </source>
</evidence>
<gene>
    <name evidence="2" type="ORF">ISN44_As11g002360</name>
    <name evidence="3" type="ORF">ISN44_As11g002380</name>
</gene>